<protein>
    <submittedName>
        <fullName evidence="1">Uncharacterized protein</fullName>
    </submittedName>
</protein>
<name>A0A382CAF6_9ZZZZ</name>
<dbReference type="EMBL" id="UINC01033251">
    <property type="protein sequence ID" value="SVB22233.1"/>
    <property type="molecule type" value="Genomic_DNA"/>
</dbReference>
<reference evidence="1" key="1">
    <citation type="submission" date="2018-05" db="EMBL/GenBank/DDBJ databases">
        <authorList>
            <person name="Lanie J.A."/>
            <person name="Ng W.-L."/>
            <person name="Kazmierczak K.M."/>
            <person name="Andrzejewski T.M."/>
            <person name="Davidsen T.M."/>
            <person name="Wayne K.J."/>
            <person name="Tettelin H."/>
            <person name="Glass J.I."/>
            <person name="Rusch D."/>
            <person name="Podicherti R."/>
            <person name="Tsui H.-C.T."/>
            <person name="Winkler M.E."/>
        </authorList>
    </citation>
    <scope>NUCLEOTIDE SEQUENCE</scope>
</reference>
<feature type="non-terminal residue" evidence="1">
    <location>
        <position position="1"/>
    </location>
</feature>
<gene>
    <name evidence="1" type="ORF">METZ01_LOCUS175087</name>
</gene>
<organism evidence="1">
    <name type="scientific">marine metagenome</name>
    <dbReference type="NCBI Taxonomy" id="408172"/>
    <lineage>
        <taxon>unclassified sequences</taxon>
        <taxon>metagenomes</taxon>
        <taxon>ecological metagenomes</taxon>
    </lineage>
</organism>
<accession>A0A382CAF6</accession>
<proteinExistence type="predicted"/>
<sequence length="27" mass="3005">SVENSLAVDCQSFVHTLTQKNQRILSS</sequence>
<dbReference type="AlphaFoldDB" id="A0A382CAF6"/>
<evidence type="ECO:0000313" key="1">
    <source>
        <dbReference type="EMBL" id="SVB22233.1"/>
    </source>
</evidence>